<reference evidence="1 2" key="1">
    <citation type="submission" date="2024-04" db="EMBL/GenBank/DDBJ databases">
        <authorList>
            <person name="Waldvogel A.-M."/>
            <person name="Schoenle A."/>
        </authorList>
    </citation>
    <scope>NUCLEOTIDE SEQUENCE [LARGE SCALE GENOMIC DNA]</scope>
</reference>
<evidence type="ECO:0000313" key="1">
    <source>
        <dbReference type="EMBL" id="CAL1616183.1"/>
    </source>
</evidence>
<protein>
    <submittedName>
        <fullName evidence="1">Uncharacterized protein</fullName>
    </submittedName>
</protein>
<keyword evidence="2" id="KW-1185">Reference proteome</keyword>
<evidence type="ECO:0000313" key="2">
    <source>
        <dbReference type="Proteomes" id="UP001497482"/>
    </source>
</evidence>
<dbReference type="EMBL" id="OZ035831">
    <property type="protein sequence ID" value="CAL1616183.1"/>
    <property type="molecule type" value="Genomic_DNA"/>
</dbReference>
<organism evidence="1 2">
    <name type="scientific">Knipowitschia caucasica</name>
    <name type="common">Caucasian dwarf goby</name>
    <name type="synonym">Pomatoschistus caucasicus</name>
    <dbReference type="NCBI Taxonomy" id="637954"/>
    <lineage>
        <taxon>Eukaryota</taxon>
        <taxon>Metazoa</taxon>
        <taxon>Chordata</taxon>
        <taxon>Craniata</taxon>
        <taxon>Vertebrata</taxon>
        <taxon>Euteleostomi</taxon>
        <taxon>Actinopterygii</taxon>
        <taxon>Neopterygii</taxon>
        <taxon>Teleostei</taxon>
        <taxon>Neoteleostei</taxon>
        <taxon>Acanthomorphata</taxon>
        <taxon>Gobiaria</taxon>
        <taxon>Gobiiformes</taxon>
        <taxon>Gobioidei</taxon>
        <taxon>Gobiidae</taxon>
        <taxon>Gobiinae</taxon>
        <taxon>Knipowitschia</taxon>
    </lineage>
</organism>
<name>A0AAV2MS95_KNICA</name>
<sequence length="47" mass="4803">MGPAHGASGGAAVVQWWRGSGLALKGGVYPGTTFFQNLPNNPTSTIM</sequence>
<proteinExistence type="predicted"/>
<gene>
    <name evidence="1" type="ORF">KC01_LOCUS41996</name>
</gene>
<dbReference type="Proteomes" id="UP001497482">
    <property type="component" value="Chromosome 9"/>
</dbReference>
<dbReference type="AlphaFoldDB" id="A0AAV2MS95"/>
<accession>A0AAV2MS95</accession>